<keyword evidence="3" id="KW-1185">Reference proteome</keyword>
<reference evidence="2" key="1">
    <citation type="submission" date="2020-08" db="EMBL/GenBank/DDBJ databases">
        <title>Genome public.</title>
        <authorList>
            <person name="Liu C."/>
            <person name="Sun Q."/>
        </authorList>
    </citation>
    <scope>NUCLEOTIDE SEQUENCE</scope>
    <source>
        <strain evidence="2">N12</strain>
    </source>
</reference>
<feature type="domain" description="DUF6965" evidence="1">
    <location>
        <begin position="8"/>
        <end position="78"/>
    </location>
</feature>
<protein>
    <recommendedName>
        <fullName evidence="1">DUF6965 domain-containing protein</fullName>
    </recommendedName>
</protein>
<evidence type="ECO:0000313" key="3">
    <source>
        <dbReference type="Proteomes" id="UP000651085"/>
    </source>
</evidence>
<dbReference type="InterPro" id="IPR054238">
    <property type="entry name" value="DUF6965"/>
</dbReference>
<organism evidence="2 3">
    <name type="scientific">Jilunia laotingensis</name>
    <dbReference type="NCBI Taxonomy" id="2763675"/>
    <lineage>
        <taxon>Bacteria</taxon>
        <taxon>Pseudomonadati</taxon>
        <taxon>Bacteroidota</taxon>
        <taxon>Bacteroidia</taxon>
        <taxon>Bacteroidales</taxon>
        <taxon>Bacteroidaceae</taxon>
        <taxon>Jilunia</taxon>
    </lineage>
</organism>
<accession>A0A926F9D4</accession>
<name>A0A926F9D4_9BACT</name>
<sequence>MAHSYDHESVQELLSWARNLLQNKSFPEVPYQLNISTKIINCSLFLETVIATIEENKDNSTFQPTIEQLWDFRDKIEGKV</sequence>
<evidence type="ECO:0000259" key="1">
    <source>
        <dbReference type="Pfam" id="PF22292"/>
    </source>
</evidence>
<dbReference type="Proteomes" id="UP000651085">
    <property type="component" value="Unassembled WGS sequence"/>
</dbReference>
<comment type="caution">
    <text evidence="2">The sequence shown here is derived from an EMBL/GenBank/DDBJ whole genome shotgun (WGS) entry which is preliminary data.</text>
</comment>
<dbReference type="Pfam" id="PF22292">
    <property type="entry name" value="DUF6965"/>
    <property type="match status" value="1"/>
</dbReference>
<dbReference type="AlphaFoldDB" id="A0A926F9D4"/>
<dbReference type="RefSeq" id="WP_262435415.1">
    <property type="nucleotide sequence ID" value="NZ_JACRTF010000001.1"/>
</dbReference>
<proteinExistence type="predicted"/>
<dbReference type="EMBL" id="JACRTF010000001">
    <property type="protein sequence ID" value="MBC8594319.1"/>
    <property type="molecule type" value="Genomic_DNA"/>
</dbReference>
<gene>
    <name evidence="2" type="ORF">H8744_13905</name>
</gene>
<evidence type="ECO:0000313" key="2">
    <source>
        <dbReference type="EMBL" id="MBC8594319.1"/>
    </source>
</evidence>